<dbReference type="EMBL" id="RDSM01000003">
    <property type="protein sequence ID" value="RXH54885.1"/>
    <property type="molecule type" value="Genomic_DNA"/>
</dbReference>
<accession>A0A4Q0SV11</accession>
<keyword evidence="6" id="KW-0812">Transmembrane</keyword>
<dbReference type="Gene3D" id="3.30.1150.10">
    <property type="match status" value="1"/>
</dbReference>
<dbReference type="GO" id="GO:0031992">
    <property type="term" value="F:energy transducer activity"/>
    <property type="evidence" value="ECO:0007669"/>
    <property type="project" value="TreeGrafter"/>
</dbReference>
<keyword evidence="7" id="KW-0653">Protein transport</keyword>
<dbReference type="OrthoDB" id="119114at2"/>
<dbReference type="RefSeq" id="WP_128914602.1">
    <property type="nucleotide sequence ID" value="NZ_RDSM01000003.1"/>
</dbReference>
<protein>
    <submittedName>
        <fullName evidence="11">Ferric siderophore transport system, periplasmic binding protein TonB</fullName>
    </submittedName>
</protein>
<reference evidence="12" key="2">
    <citation type="submission" date="2019-02" db="EMBL/GenBank/DDBJ databases">
        <title>Granulicella sibirica sp. nov., a psychrotolerant acidobacterium isolated from an organic soil layer in forested tundra, West Siberia.</title>
        <authorList>
            <person name="Oshkin I.Y."/>
            <person name="Kulichevskaya I.S."/>
            <person name="Rijpstra W.I.C."/>
            <person name="Sinninghe Damste J.S."/>
            <person name="Rakitin A.L."/>
            <person name="Ravin N.V."/>
            <person name="Dedysh S.N."/>
        </authorList>
    </citation>
    <scope>NUCLEOTIDE SEQUENCE [LARGE SCALE GENOMIC DNA]</scope>
    <source>
        <strain evidence="12">AF10</strain>
    </source>
</reference>
<evidence type="ECO:0000313" key="11">
    <source>
        <dbReference type="EMBL" id="RXH54885.1"/>
    </source>
</evidence>
<dbReference type="PANTHER" id="PTHR33446:SF2">
    <property type="entry name" value="PROTEIN TONB"/>
    <property type="match status" value="1"/>
</dbReference>
<evidence type="ECO:0000256" key="6">
    <source>
        <dbReference type="ARBA" id="ARBA00022692"/>
    </source>
</evidence>
<comment type="subcellular location">
    <subcellularLocation>
        <location evidence="1">Cell inner membrane</location>
        <topology evidence="1">Single-pass membrane protein</topology>
        <orientation evidence="1">Periplasmic side</orientation>
    </subcellularLocation>
</comment>
<evidence type="ECO:0000256" key="3">
    <source>
        <dbReference type="ARBA" id="ARBA00022448"/>
    </source>
</evidence>
<dbReference type="GO" id="GO:0098797">
    <property type="term" value="C:plasma membrane protein complex"/>
    <property type="evidence" value="ECO:0007669"/>
    <property type="project" value="TreeGrafter"/>
</dbReference>
<dbReference type="NCBIfam" id="TIGR01352">
    <property type="entry name" value="tonB_Cterm"/>
    <property type="match status" value="1"/>
</dbReference>
<name>A0A4Q0SV11_9BACT</name>
<keyword evidence="12" id="KW-1185">Reference proteome</keyword>
<dbReference type="PANTHER" id="PTHR33446">
    <property type="entry name" value="PROTEIN TONB-RELATED"/>
    <property type="match status" value="1"/>
</dbReference>
<dbReference type="Pfam" id="PF03544">
    <property type="entry name" value="TonB_C"/>
    <property type="match status" value="1"/>
</dbReference>
<keyword evidence="3" id="KW-0813">Transport</keyword>
<comment type="similarity">
    <text evidence="2">Belongs to the TonB family.</text>
</comment>
<dbReference type="Proteomes" id="UP000289437">
    <property type="component" value="Unassembled WGS sequence"/>
</dbReference>
<dbReference type="InterPro" id="IPR051045">
    <property type="entry name" value="TonB-dependent_transducer"/>
</dbReference>
<sequence>MRGTMRWAGTLFLGTCGLSGLGVALGQKPLPPPKIASVSGPDSALATAQTWIGRALFVRGFYTANELTYDAAGVIQGTPKASDWTLAGIDIQSAMRKGPKEIELDGVRVAIRYNPDNRLFERHSQKDAAMKILVATPPTDGTNVISQGYFDRTLAAIFSVGIDPAMQRSMPDFWRHYFDPKLPWQGDTLAGQTIYGVGSAAPMSPEQMVKIASGTPPEFTPEAAHDHVQGTVVVRVVVDAKGLAQHLTVQRPLGYGLDAKAVEALGKTKFEPAQLKGTPVPLALDLTEEFKLVTTQQ</sequence>
<keyword evidence="4" id="KW-1003">Cell membrane</keyword>
<dbReference type="GO" id="GO:0055085">
    <property type="term" value="P:transmembrane transport"/>
    <property type="evidence" value="ECO:0007669"/>
    <property type="project" value="InterPro"/>
</dbReference>
<evidence type="ECO:0000256" key="1">
    <source>
        <dbReference type="ARBA" id="ARBA00004383"/>
    </source>
</evidence>
<keyword evidence="5" id="KW-0997">Cell inner membrane</keyword>
<feature type="domain" description="TonB C-terminal" evidence="10">
    <location>
        <begin position="216"/>
        <end position="292"/>
    </location>
</feature>
<evidence type="ECO:0000256" key="4">
    <source>
        <dbReference type="ARBA" id="ARBA00022475"/>
    </source>
</evidence>
<evidence type="ECO:0000256" key="9">
    <source>
        <dbReference type="ARBA" id="ARBA00023136"/>
    </source>
</evidence>
<evidence type="ECO:0000256" key="2">
    <source>
        <dbReference type="ARBA" id="ARBA00006555"/>
    </source>
</evidence>
<dbReference type="AlphaFoldDB" id="A0A4Q0SV11"/>
<evidence type="ECO:0000256" key="5">
    <source>
        <dbReference type="ARBA" id="ARBA00022519"/>
    </source>
</evidence>
<reference evidence="11 12" key="1">
    <citation type="submission" date="2018-11" db="EMBL/GenBank/DDBJ databases">
        <authorList>
            <person name="Mardanov A.V."/>
            <person name="Ravin N.V."/>
            <person name="Dedysh S.N."/>
        </authorList>
    </citation>
    <scope>NUCLEOTIDE SEQUENCE [LARGE SCALE GENOMIC DNA]</scope>
    <source>
        <strain evidence="11 12">AF10</strain>
    </source>
</reference>
<keyword evidence="9" id="KW-0472">Membrane</keyword>
<evidence type="ECO:0000256" key="7">
    <source>
        <dbReference type="ARBA" id="ARBA00022927"/>
    </source>
</evidence>
<dbReference type="InterPro" id="IPR037682">
    <property type="entry name" value="TonB_C"/>
</dbReference>
<comment type="caution">
    <text evidence="11">The sequence shown here is derived from an EMBL/GenBank/DDBJ whole genome shotgun (WGS) entry which is preliminary data.</text>
</comment>
<keyword evidence="8" id="KW-1133">Transmembrane helix</keyword>
<dbReference type="InterPro" id="IPR006260">
    <property type="entry name" value="TonB/TolA_C"/>
</dbReference>
<dbReference type="SUPFAM" id="SSF74653">
    <property type="entry name" value="TolA/TonB C-terminal domain"/>
    <property type="match status" value="1"/>
</dbReference>
<organism evidence="11 12">
    <name type="scientific">Granulicella sibirica</name>
    <dbReference type="NCBI Taxonomy" id="2479048"/>
    <lineage>
        <taxon>Bacteria</taxon>
        <taxon>Pseudomonadati</taxon>
        <taxon>Acidobacteriota</taxon>
        <taxon>Terriglobia</taxon>
        <taxon>Terriglobales</taxon>
        <taxon>Acidobacteriaceae</taxon>
        <taxon>Granulicella</taxon>
    </lineage>
</organism>
<dbReference type="GO" id="GO:0015031">
    <property type="term" value="P:protein transport"/>
    <property type="evidence" value="ECO:0007669"/>
    <property type="project" value="UniProtKB-KW"/>
</dbReference>
<proteinExistence type="inferred from homology"/>
<gene>
    <name evidence="11" type="ORF">GRAN_3989</name>
</gene>
<evidence type="ECO:0000256" key="8">
    <source>
        <dbReference type="ARBA" id="ARBA00022989"/>
    </source>
</evidence>
<evidence type="ECO:0000313" key="12">
    <source>
        <dbReference type="Proteomes" id="UP000289437"/>
    </source>
</evidence>
<evidence type="ECO:0000259" key="10">
    <source>
        <dbReference type="Pfam" id="PF03544"/>
    </source>
</evidence>